<dbReference type="RefSeq" id="WP_085580697.1">
    <property type="nucleotide sequence ID" value="NZ_JFKA01000002.1"/>
</dbReference>
<evidence type="ECO:0000259" key="1">
    <source>
        <dbReference type="PROSITE" id="PS50851"/>
    </source>
</evidence>
<reference evidence="2 3" key="1">
    <citation type="submission" date="2014-03" db="EMBL/GenBank/DDBJ databases">
        <title>The draft genome sequence of Thalassospira mesophila JCM 18969.</title>
        <authorList>
            <person name="Lai Q."/>
            <person name="Shao Z."/>
        </authorList>
    </citation>
    <scope>NUCLEOTIDE SEQUENCE [LARGE SCALE GENOMIC DNA]</scope>
    <source>
        <strain evidence="2 3">JCM 18969</strain>
    </source>
</reference>
<feature type="domain" description="CheW-like" evidence="1">
    <location>
        <begin position="23"/>
        <end position="163"/>
    </location>
</feature>
<dbReference type="GO" id="GO:0007165">
    <property type="term" value="P:signal transduction"/>
    <property type="evidence" value="ECO:0007669"/>
    <property type="project" value="InterPro"/>
</dbReference>
<dbReference type="Pfam" id="PF01584">
    <property type="entry name" value="CheW"/>
    <property type="match status" value="1"/>
</dbReference>
<dbReference type="Proteomes" id="UP000193391">
    <property type="component" value="Unassembled WGS sequence"/>
</dbReference>
<dbReference type="EMBL" id="JFKA01000002">
    <property type="protein sequence ID" value="OSQ39657.1"/>
    <property type="molecule type" value="Genomic_DNA"/>
</dbReference>
<proteinExistence type="predicted"/>
<dbReference type="SUPFAM" id="SSF50341">
    <property type="entry name" value="CheW-like"/>
    <property type="match status" value="1"/>
</dbReference>
<dbReference type="InterPro" id="IPR039315">
    <property type="entry name" value="CheW"/>
</dbReference>
<dbReference type="PROSITE" id="PS50851">
    <property type="entry name" value="CHEW"/>
    <property type="match status" value="1"/>
</dbReference>
<name>A0A1Y2L3B0_9PROT</name>
<evidence type="ECO:0000313" key="3">
    <source>
        <dbReference type="Proteomes" id="UP000193391"/>
    </source>
</evidence>
<dbReference type="PANTHER" id="PTHR22617:SF23">
    <property type="entry name" value="CHEMOTAXIS PROTEIN CHEW"/>
    <property type="match status" value="1"/>
</dbReference>
<organism evidence="2 3">
    <name type="scientific">Thalassospira mesophila</name>
    <dbReference type="NCBI Taxonomy" id="1293891"/>
    <lineage>
        <taxon>Bacteria</taxon>
        <taxon>Pseudomonadati</taxon>
        <taxon>Pseudomonadota</taxon>
        <taxon>Alphaproteobacteria</taxon>
        <taxon>Rhodospirillales</taxon>
        <taxon>Thalassospiraceae</taxon>
        <taxon>Thalassospira</taxon>
    </lineage>
</organism>
<dbReference type="PANTHER" id="PTHR22617">
    <property type="entry name" value="CHEMOTAXIS SENSOR HISTIDINE KINASE-RELATED"/>
    <property type="match status" value="1"/>
</dbReference>
<comment type="caution">
    <text evidence="2">The sequence shown here is derived from an EMBL/GenBank/DDBJ whole genome shotgun (WGS) entry which is preliminary data.</text>
</comment>
<evidence type="ECO:0000313" key="2">
    <source>
        <dbReference type="EMBL" id="OSQ39657.1"/>
    </source>
</evidence>
<dbReference type="CDD" id="cd00732">
    <property type="entry name" value="CheW"/>
    <property type="match status" value="1"/>
</dbReference>
<sequence>MSDKNALVPGSDRSTALDLGGSTKDFVTATIGKQMFGIPVLTVQDVLGPQRITRIPLAPPEVAGSLNLRGRIVTAIDVRKRLGLRNKEVEDPGMSIVVDQGGELYSLMVDQVGEVLSVPQNAFERNPATLDPRWREFSDGIFRLEKNLLVILDVTRLLDFAGSVKQAG</sequence>
<dbReference type="Gene3D" id="2.30.30.40">
    <property type="entry name" value="SH3 Domains"/>
    <property type="match status" value="1"/>
</dbReference>
<dbReference type="InterPro" id="IPR002545">
    <property type="entry name" value="CheW-lke_dom"/>
</dbReference>
<accession>A0A1Y2L3B0</accession>
<dbReference type="AlphaFoldDB" id="A0A1Y2L3B0"/>
<dbReference type="Gene3D" id="2.40.50.180">
    <property type="entry name" value="CheA-289, Domain 4"/>
    <property type="match status" value="1"/>
</dbReference>
<dbReference type="InterPro" id="IPR036061">
    <property type="entry name" value="CheW-like_dom_sf"/>
</dbReference>
<dbReference type="OrthoDB" id="9794382at2"/>
<dbReference type="GO" id="GO:0005829">
    <property type="term" value="C:cytosol"/>
    <property type="evidence" value="ECO:0007669"/>
    <property type="project" value="TreeGrafter"/>
</dbReference>
<dbReference type="GO" id="GO:0006935">
    <property type="term" value="P:chemotaxis"/>
    <property type="evidence" value="ECO:0007669"/>
    <property type="project" value="InterPro"/>
</dbReference>
<dbReference type="STRING" id="1293891.TMES_06670"/>
<protein>
    <submittedName>
        <fullName evidence="2">Chemotaxis protein CheW</fullName>
    </submittedName>
</protein>
<dbReference type="SMART" id="SM00260">
    <property type="entry name" value="CheW"/>
    <property type="match status" value="1"/>
</dbReference>
<keyword evidence="3" id="KW-1185">Reference proteome</keyword>
<gene>
    <name evidence="2" type="ORF">TMES_06670</name>
</gene>